<protein>
    <submittedName>
        <fullName evidence="4">Efflux transporter periplasmic adaptor subunit</fullName>
    </submittedName>
</protein>
<reference evidence="4 5" key="1">
    <citation type="submission" date="2016-05" db="EMBL/GenBank/DDBJ databases">
        <title>Genomic Taxonomy of the Vibrionaceae.</title>
        <authorList>
            <person name="Gomez-Gil B."/>
            <person name="Enciso-Ibarra J."/>
        </authorList>
    </citation>
    <scope>NUCLEOTIDE SEQUENCE [LARGE SCALE GENOMIC DNA]</scope>
    <source>
        <strain evidence="4 5">CAIM 1920</strain>
    </source>
</reference>
<accession>A0A1C3EQT7</accession>
<organism evidence="4 5">
    <name type="scientific">Veronia pacifica</name>
    <dbReference type="NCBI Taxonomy" id="1080227"/>
    <lineage>
        <taxon>Bacteria</taxon>
        <taxon>Pseudomonadati</taxon>
        <taxon>Pseudomonadota</taxon>
        <taxon>Gammaproteobacteria</taxon>
        <taxon>Vibrionales</taxon>
        <taxon>Vibrionaceae</taxon>
        <taxon>Veronia</taxon>
    </lineage>
</organism>
<proteinExistence type="inferred from homology"/>
<dbReference type="InterPro" id="IPR006143">
    <property type="entry name" value="RND_pump_MFP"/>
</dbReference>
<dbReference type="SUPFAM" id="SSF111369">
    <property type="entry name" value="HlyD-like secretion proteins"/>
    <property type="match status" value="1"/>
</dbReference>
<name>A0A1C3EQT7_9GAMM</name>
<dbReference type="GO" id="GO:1990281">
    <property type="term" value="C:efflux pump complex"/>
    <property type="evidence" value="ECO:0007669"/>
    <property type="project" value="TreeGrafter"/>
</dbReference>
<comment type="caution">
    <text evidence="4">The sequence shown here is derived from an EMBL/GenBank/DDBJ whole genome shotgun (WGS) entry which is preliminary data.</text>
</comment>
<keyword evidence="2" id="KW-0175">Coiled coil</keyword>
<dbReference type="Gene3D" id="1.10.287.470">
    <property type="entry name" value="Helix hairpin bin"/>
    <property type="match status" value="1"/>
</dbReference>
<keyword evidence="5" id="KW-1185">Reference proteome</keyword>
<dbReference type="GO" id="GO:0015562">
    <property type="term" value="F:efflux transmembrane transporter activity"/>
    <property type="evidence" value="ECO:0007669"/>
    <property type="project" value="TreeGrafter"/>
</dbReference>
<feature type="coiled-coil region" evidence="2">
    <location>
        <begin position="157"/>
        <end position="184"/>
    </location>
</feature>
<dbReference type="OrthoDB" id="5730196at2"/>
<evidence type="ECO:0000313" key="5">
    <source>
        <dbReference type="Proteomes" id="UP000094936"/>
    </source>
</evidence>
<dbReference type="EMBL" id="LYBM01000003">
    <property type="protein sequence ID" value="ODA35600.1"/>
    <property type="molecule type" value="Genomic_DNA"/>
</dbReference>
<dbReference type="Proteomes" id="UP000094936">
    <property type="component" value="Unassembled WGS sequence"/>
</dbReference>
<dbReference type="PANTHER" id="PTHR30469">
    <property type="entry name" value="MULTIDRUG RESISTANCE PROTEIN MDTA"/>
    <property type="match status" value="1"/>
</dbReference>
<sequence length="384" mass="41745">MITKLFRWLLPVLILIGSFGAYSALAKNKPEPEEKKETRNEPTVSTEVISGIDHNVQITGYGELTPLEATQLSAQVSGAVTSWHPNFVVGGIVKRGEVLFSIEKANYQAAVLQAEASLASAQATLVEEKAKGKVAASQAKSLNNKQVTDLYLRKPQLLSAQANVKSAQAALKRARRDLEKCDVAAPFDALVVSRDIGVGQFISAGSRVAVLNNVETAEVQVPIAGFDNKFLPEKIEGISATVTQKGDVERVRQGTVVRDLGIVNSATRMTSVVVRVDDPYGLNSKKTPLKFGSFVEVSFNGQRLNHVFKLPQELVSDNLVWIVNKDSQLESRKVKVVRESGEFFYVQYGLEDNDALVLTVPDYPSKGMPVVVASSDDATDTKLD</sequence>
<evidence type="ECO:0000259" key="3">
    <source>
        <dbReference type="Pfam" id="PF25917"/>
    </source>
</evidence>
<dbReference type="NCBIfam" id="TIGR01730">
    <property type="entry name" value="RND_mfp"/>
    <property type="match status" value="1"/>
</dbReference>
<dbReference type="Gene3D" id="2.40.420.20">
    <property type="match status" value="1"/>
</dbReference>
<dbReference type="PANTHER" id="PTHR30469:SF12">
    <property type="entry name" value="MULTIDRUG RESISTANCE PROTEIN MDTA"/>
    <property type="match status" value="1"/>
</dbReference>
<dbReference type="Pfam" id="PF25917">
    <property type="entry name" value="BSH_RND"/>
    <property type="match status" value="1"/>
</dbReference>
<dbReference type="InterPro" id="IPR058625">
    <property type="entry name" value="MdtA-like_BSH"/>
</dbReference>
<gene>
    <name evidence="4" type="ORF">A8L45_02960</name>
</gene>
<feature type="domain" description="Multidrug resistance protein MdtA-like barrel-sandwich hybrid" evidence="3">
    <location>
        <begin position="71"/>
        <end position="208"/>
    </location>
</feature>
<evidence type="ECO:0000313" key="4">
    <source>
        <dbReference type="EMBL" id="ODA35600.1"/>
    </source>
</evidence>
<dbReference type="Gene3D" id="2.40.50.100">
    <property type="match status" value="1"/>
</dbReference>
<dbReference type="RefSeq" id="WP_068899073.1">
    <property type="nucleotide sequence ID" value="NZ_JBHUIF010000020.1"/>
</dbReference>
<dbReference type="AlphaFoldDB" id="A0A1C3EQT7"/>
<dbReference type="Gene3D" id="2.40.30.170">
    <property type="match status" value="1"/>
</dbReference>
<evidence type="ECO:0000256" key="1">
    <source>
        <dbReference type="ARBA" id="ARBA00009477"/>
    </source>
</evidence>
<comment type="similarity">
    <text evidence="1">Belongs to the membrane fusion protein (MFP) (TC 8.A.1) family.</text>
</comment>
<dbReference type="STRING" id="1080227.A8L45_02960"/>
<evidence type="ECO:0000256" key="2">
    <source>
        <dbReference type="SAM" id="Coils"/>
    </source>
</evidence>